<evidence type="ECO:0008006" key="3">
    <source>
        <dbReference type="Google" id="ProtNLM"/>
    </source>
</evidence>
<dbReference type="InterPro" id="IPR011990">
    <property type="entry name" value="TPR-like_helical_dom_sf"/>
</dbReference>
<evidence type="ECO:0000313" key="1">
    <source>
        <dbReference type="EMBL" id="MBO8428813.1"/>
    </source>
</evidence>
<accession>A0A9D9GYP4</accession>
<protein>
    <recommendedName>
        <fullName evidence="3">Tetratricopeptide repeat protein</fullName>
    </recommendedName>
</protein>
<organism evidence="1 2">
    <name type="scientific">Candidatus Egerieousia excrementavium</name>
    <dbReference type="NCBI Taxonomy" id="2840778"/>
    <lineage>
        <taxon>Bacteria</taxon>
        <taxon>Pseudomonadati</taxon>
        <taxon>Bacteroidota</taxon>
        <taxon>Bacteroidia</taxon>
        <taxon>Bacteroidales</taxon>
        <taxon>Candidatus Egerieousia</taxon>
    </lineage>
</organism>
<dbReference type="SUPFAM" id="SSF48452">
    <property type="entry name" value="TPR-like"/>
    <property type="match status" value="1"/>
</dbReference>
<reference evidence="1" key="1">
    <citation type="submission" date="2020-10" db="EMBL/GenBank/DDBJ databases">
        <authorList>
            <person name="Gilroy R."/>
        </authorList>
    </citation>
    <scope>NUCLEOTIDE SEQUENCE</scope>
    <source>
        <strain evidence="1">15467</strain>
    </source>
</reference>
<comment type="caution">
    <text evidence="1">The sequence shown here is derived from an EMBL/GenBank/DDBJ whole genome shotgun (WGS) entry which is preliminary data.</text>
</comment>
<dbReference type="Proteomes" id="UP000823635">
    <property type="component" value="Unassembled WGS sequence"/>
</dbReference>
<reference evidence="1" key="2">
    <citation type="journal article" date="2021" name="PeerJ">
        <title>Extensive microbial diversity within the chicken gut microbiome revealed by metagenomics and culture.</title>
        <authorList>
            <person name="Gilroy R."/>
            <person name="Ravi A."/>
            <person name="Getino M."/>
            <person name="Pursley I."/>
            <person name="Horton D.L."/>
            <person name="Alikhan N.F."/>
            <person name="Baker D."/>
            <person name="Gharbi K."/>
            <person name="Hall N."/>
            <person name="Watson M."/>
            <person name="Adriaenssens E.M."/>
            <person name="Foster-Nyarko E."/>
            <person name="Jarju S."/>
            <person name="Secka A."/>
            <person name="Antonio M."/>
            <person name="Oren A."/>
            <person name="Chaudhuri R.R."/>
            <person name="La Ragione R."/>
            <person name="Hildebrand F."/>
            <person name="Pallen M.J."/>
        </authorList>
    </citation>
    <scope>NUCLEOTIDE SEQUENCE</scope>
    <source>
        <strain evidence="1">15467</strain>
    </source>
</reference>
<dbReference type="EMBL" id="JADINB010000062">
    <property type="protein sequence ID" value="MBO8428813.1"/>
    <property type="molecule type" value="Genomic_DNA"/>
</dbReference>
<dbReference type="AlphaFoldDB" id="A0A9D9GYP4"/>
<gene>
    <name evidence="1" type="ORF">IAC68_02625</name>
</gene>
<name>A0A9D9GYP4_9BACT</name>
<evidence type="ECO:0000313" key="2">
    <source>
        <dbReference type="Proteomes" id="UP000823635"/>
    </source>
</evidence>
<sequence length="519" mass="57466">MVTTECEPQVLEAVAGKINATYTVTFPEKYFAKKAILEITPVLVYEGGEIKGDVLTLQGEGILENNRVVSYEQGATISTPVVFDYAEGVEKATLELRATVYNKARTKKAEVPEPFKIADGTNTTYMLVNTMGTPSFEADKYQKIIPETKEAQILYLINSYDVRRNQLKTDEIKAFEQYLKDVKADERRTLKSNDIIAYASPDGGEKLNTKLSDNRGKSAEKAFNRTINKEAKVDAPVNVKSVGQDWEGFQELVSGSDIEDKELILRVLSMYSDPAVREKEIKNMSSVYEVLADEILPELRRARFIANVEYKNYTDEELLDIIATDMDLLDEEALLYTATLVESNDVKTTIYETAASKFNSDRAYNNLAAVKLSEGKTADAKAALNKMSEKTESYYNNMAVVAMQEKDFEAAAEMLQKSGLAEAKLNQAALDILNGKYQAAVEALSGSNTVNEALANILVKNEAKAQSILTGDCPCQAYMRAIIAARKGDAATANKELETAKKSEQLAKRAETDIEFAKL</sequence>
<dbReference type="Gene3D" id="1.25.40.10">
    <property type="entry name" value="Tetratricopeptide repeat domain"/>
    <property type="match status" value="1"/>
</dbReference>
<proteinExistence type="predicted"/>